<dbReference type="EMBL" id="VJWE01000011">
    <property type="protein sequence ID" value="TWG39573.1"/>
    <property type="molecule type" value="Genomic_DNA"/>
</dbReference>
<name>A0A561XTY2_ACIDE</name>
<reference evidence="1 2" key="1">
    <citation type="journal article" date="2015" name="Stand. Genomic Sci.">
        <title>Genomic Encyclopedia of Bacterial and Archaeal Type Strains, Phase III: the genomes of soil and plant-associated and newly described type strains.</title>
        <authorList>
            <person name="Whitman W.B."/>
            <person name="Woyke T."/>
            <person name="Klenk H.P."/>
            <person name="Zhou Y."/>
            <person name="Lilburn T.G."/>
            <person name="Beck B.J."/>
            <person name="De Vos P."/>
            <person name="Vandamme P."/>
            <person name="Eisen J.A."/>
            <person name="Garrity G."/>
            <person name="Hugenholtz P."/>
            <person name="Kyrpides N.C."/>
        </authorList>
    </citation>
    <scope>NUCLEOTIDE SEQUENCE [LARGE SCALE GENOMIC DNA]</scope>
    <source>
        <strain evidence="1 2">DSM 64</strain>
    </source>
</reference>
<accession>A0A561XTY2</accession>
<proteinExistence type="predicted"/>
<dbReference type="Proteomes" id="UP000321485">
    <property type="component" value="Unassembled WGS sequence"/>
</dbReference>
<gene>
    <name evidence="1" type="ORF">ATF69_1445</name>
</gene>
<sequence length="112" mass="12167">MNAVDIGNLVLADGRSVESWQAGTAQDDSESAAHIQRLIHDPGEGASKGYLLCAATLVSDNPSQQLSDIVLYDGWHRAAAFMERVRLARAKSIPGYLVITRTADRFLPMGLR</sequence>
<evidence type="ECO:0000313" key="1">
    <source>
        <dbReference type="EMBL" id="TWG39573.1"/>
    </source>
</evidence>
<protein>
    <submittedName>
        <fullName evidence="1">Uncharacterized protein</fullName>
    </submittedName>
</protein>
<comment type="caution">
    <text evidence="1">The sequence shown here is derived from an EMBL/GenBank/DDBJ whole genome shotgun (WGS) entry which is preliminary data.</text>
</comment>
<organism evidence="1 2">
    <name type="scientific">Acidovorax delafieldii</name>
    <name type="common">Pseudomonas delafieldii</name>
    <dbReference type="NCBI Taxonomy" id="47920"/>
    <lineage>
        <taxon>Bacteria</taxon>
        <taxon>Pseudomonadati</taxon>
        <taxon>Pseudomonadota</taxon>
        <taxon>Betaproteobacteria</taxon>
        <taxon>Burkholderiales</taxon>
        <taxon>Comamonadaceae</taxon>
        <taxon>Acidovorax</taxon>
    </lineage>
</organism>
<dbReference type="AlphaFoldDB" id="A0A561XTY2"/>
<evidence type="ECO:0000313" key="2">
    <source>
        <dbReference type="Proteomes" id="UP000321485"/>
    </source>
</evidence>